<feature type="active site" description="For GATase activity" evidence="9">
    <location>
        <position position="2"/>
    </location>
</feature>
<dbReference type="NCBIfam" id="TIGR01536">
    <property type="entry name" value="asn_synth_AEB"/>
    <property type="match status" value="1"/>
</dbReference>
<feature type="binding site" evidence="10">
    <location>
        <position position="264"/>
    </location>
    <ligand>
        <name>ATP</name>
        <dbReference type="ChEBI" id="CHEBI:30616"/>
    </ligand>
</feature>
<keyword evidence="5 10" id="KW-0067">ATP-binding</keyword>
<evidence type="ECO:0000313" key="14">
    <source>
        <dbReference type="Proteomes" id="UP000253318"/>
    </source>
</evidence>
<dbReference type="InterPro" id="IPR051786">
    <property type="entry name" value="ASN_synthetase/amidase"/>
</dbReference>
<sequence length="613" mass="66016">MCGISGQVDFDRDLRGAGDIAAGMADSMACRGPDAHGVWLSRHAALGHRRLAVIDVEGGAQPMVAEEDGAPVAVITYSGEVYNFSGLRRELSAAGHRFRTRSDTEVVLRAYLHWGAGAVTRLVGMFAFAIWDVRARQLLLVRDRLGVKPLYYAPLGGGVLFGSEPKAILAHPEFPAEVDAEGLAELFAVPAAPTPGAAVYRGMRAVRPGHLVRVSPEGVTETRYWGLESHPHPHDLPTTVRTVRDLLADIVAGQLVSDVPLGLLLSGGLDSTAVTALAAAHTREAGGTDKLATFAVEFPADERPETLGAWNSEDDAPYARAAAAHLGTAHTVVVVAGTELAAERGVGLAARDLPGWGEPDVSLHLLFRGIRRHVTVALSGEVADEVFGGYPYFHDPAAVAADTFPWLHAAVLPEELLTPEARAEIRPGRYRARRYREALAEVPRLAGETPRDARQREIGYLALTRWLPALLDRKDRMSMATGLEVRVPFADHRLAEYLWNVPWDHKTPGGAAKGLLRRAVGDLLPAAVAHRRKSGYPASSADSYATALRDGVRELLATPDAPVFTLVDRSRIRRALAAGQVLPGPRAAPHPTGGLDYLLALDAWLRGHRVRIR</sequence>
<dbReference type="GO" id="GO:0005829">
    <property type="term" value="C:cytosol"/>
    <property type="evidence" value="ECO:0007669"/>
    <property type="project" value="TreeGrafter"/>
</dbReference>
<evidence type="ECO:0000256" key="3">
    <source>
        <dbReference type="ARBA" id="ARBA00012737"/>
    </source>
</evidence>
<keyword evidence="7 9" id="KW-0315">Glutamine amidotransferase</keyword>
<feature type="binding site" evidence="10">
    <location>
        <begin position="379"/>
        <end position="380"/>
    </location>
    <ligand>
        <name>ATP</name>
        <dbReference type="ChEBI" id="CHEBI:30616"/>
    </ligand>
</feature>
<dbReference type="EMBL" id="QEIN01000034">
    <property type="protein sequence ID" value="RCV60707.1"/>
    <property type="molecule type" value="Genomic_DNA"/>
</dbReference>
<evidence type="ECO:0000256" key="8">
    <source>
        <dbReference type="ARBA" id="ARBA00048741"/>
    </source>
</evidence>
<feature type="site" description="Important for beta-aspartyl-AMP intermediate formation" evidence="11">
    <location>
        <position position="381"/>
    </location>
</feature>
<evidence type="ECO:0000256" key="1">
    <source>
        <dbReference type="ARBA" id="ARBA00005187"/>
    </source>
</evidence>
<protein>
    <recommendedName>
        <fullName evidence="3">asparagine synthase (glutamine-hydrolyzing)</fullName>
        <ecNumber evidence="3">6.3.5.4</ecNumber>
    </recommendedName>
</protein>
<evidence type="ECO:0000256" key="9">
    <source>
        <dbReference type="PIRSR" id="PIRSR001589-1"/>
    </source>
</evidence>
<feature type="domain" description="Glutamine amidotransferase type-2" evidence="12">
    <location>
        <begin position="2"/>
        <end position="217"/>
    </location>
</feature>
<dbReference type="Proteomes" id="UP000253318">
    <property type="component" value="Unassembled WGS sequence"/>
</dbReference>
<comment type="catalytic activity">
    <reaction evidence="8">
        <text>L-aspartate + L-glutamine + ATP + H2O = L-asparagine + L-glutamate + AMP + diphosphate + H(+)</text>
        <dbReference type="Rhea" id="RHEA:12228"/>
        <dbReference type="ChEBI" id="CHEBI:15377"/>
        <dbReference type="ChEBI" id="CHEBI:15378"/>
        <dbReference type="ChEBI" id="CHEBI:29985"/>
        <dbReference type="ChEBI" id="CHEBI:29991"/>
        <dbReference type="ChEBI" id="CHEBI:30616"/>
        <dbReference type="ChEBI" id="CHEBI:33019"/>
        <dbReference type="ChEBI" id="CHEBI:58048"/>
        <dbReference type="ChEBI" id="CHEBI:58359"/>
        <dbReference type="ChEBI" id="CHEBI:456215"/>
        <dbReference type="EC" id="6.3.5.4"/>
    </reaction>
</comment>
<keyword evidence="9" id="KW-0028">Amino-acid biosynthesis</keyword>
<dbReference type="OrthoDB" id="9763290at2"/>
<dbReference type="PROSITE" id="PS51278">
    <property type="entry name" value="GATASE_TYPE_2"/>
    <property type="match status" value="1"/>
</dbReference>
<dbReference type="RefSeq" id="WP_114397805.1">
    <property type="nucleotide sequence ID" value="NZ_QEIM01000048.1"/>
</dbReference>
<dbReference type="Gene3D" id="3.40.50.620">
    <property type="entry name" value="HUPs"/>
    <property type="match status" value="1"/>
</dbReference>
<dbReference type="SUPFAM" id="SSF52402">
    <property type="entry name" value="Adenine nucleotide alpha hydrolases-like"/>
    <property type="match status" value="1"/>
</dbReference>
<feature type="binding site" evidence="10">
    <location>
        <position position="103"/>
    </location>
    <ligand>
        <name>L-glutamine</name>
        <dbReference type="ChEBI" id="CHEBI:58359"/>
    </ligand>
</feature>
<dbReference type="SUPFAM" id="SSF56235">
    <property type="entry name" value="N-terminal nucleophile aminohydrolases (Ntn hydrolases)"/>
    <property type="match status" value="1"/>
</dbReference>
<organism evidence="13 14">
    <name type="scientific">Marinitenerispora sediminis</name>
    <dbReference type="NCBI Taxonomy" id="1931232"/>
    <lineage>
        <taxon>Bacteria</taxon>
        <taxon>Bacillati</taxon>
        <taxon>Actinomycetota</taxon>
        <taxon>Actinomycetes</taxon>
        <taxon>Streptosporangiales</taxon>
        <taxon>Nocardiopsidaceae</taxon>
        <taxon>Marinitenerispora</taxon>
    </lineage>
</organism>
<dbReference type="Pfam" id="PF13537">
    <property type="entry name" value="GATase_7"/>
    <property type="match status" value="1"/>
</dbReference>
<dbReference type="GO" id="GO:0006529">
    <property type="term" value="P:asparagine biosynthetic process"/>
    <property type="evidence" value="ECO:0007669"/>
    <property type="project" value="UniProtKB-KW"/>
</dbReference>
<dbReference type="GO" id="GO:0005524">
    <property type="term" value="F:ATP binding"/>
    <property type="evidence" value="ECO:0007669"/>
    <property type="project" value="UniProtKB-KW"/>
</dbReference>
<reference evidence="13 14" key="1">
    <citation type="submission" date="2018-04" db="EMBL/GenBank/DDBJ databases">
        <title>Novel actinobacteria from marine sediment.</title>
        <authorList>
            <person name="Ng Z.Y."/>
            <person name="Tan G.Y.A."/>
        </authorList>
    </citation>
    <scope>NUCLEOTIDE SEQUENCE [LARGE SCALE GENOMIC DNA]</scope>
    <source>
        <strain evidence="13 14">TPS81</strain>
    </source>
</reference>
<dbReference type="PIRSF" id="PIRSF001589">
    <property type="entry name" value="Asn_synthetase_glu-h"/>
    <property type="match status" value="1"/>
</dbReference>
<evidence type="ECO:0000256" key="11">
    <source>
        <dbReference type="PIRSR" id="PIRSR001589-3"/>
    </source>
</evidence>
<evidence type="ECO:0000256" key="2">
    <source>
        <dbReference type="ARBA" id="ARBA00005752"/>
    </source>
</evidence>
<dbReference type="InterPro" id="IPR006426">
    <property type="entry name" value="Asn_synth_AEB"/>
</dbReference>
<dbReference type="CDD" id="cd00712">
    <property type="entry name" value="AsnB"/>
    <property type="match status" value="1"/>
</dbReference>
<comment type="pathway">
    <text evidence="1">Amino-acid biosynthesis; L-asparagine biosynthesis; L-asparagine from L-aspartate (L-Gln route): step 1/1.</text>
</comment>
<dbReference type="InterPro" id="IPR029055">
    <property type="entry name" value="Ntn_hydrolases_N"/>
</dbReference>
<evidence type="ECO:0000256" key="10">
    <source>
        <dbReference type="PIRSR" id="PIRSR001589-2"/>
    </source>
</evidence>
<accession>A0A368T981</accession>
<evidence type="ECO:0000259" key="12">
    <source>
        <dbReference type="PROSITE" id="PS51278"/>
    </source>
</evidence>
<evidence type="ECO:0000256" key="4">
    <source>
        <dbReference type="ARBA" id="ARBA00022741"/>
    </source>
</evidence>
<dbReference type="PANTHER" id="PTHR43284:SF1">
    <property type="entry name" value="ASPARAGINE SYNTHETASE"/>
    <property type="match status" value="1"/>
</dbReference>
<gene>
    <name evidence="13" type="primary">asnB</name>
    <name evidence="13" type="ORF">DEF24_06390</name>
</gene>
<evidence type="ECO:0000256" key="7">
    <source>
        <dbReference type="ARBA" id="ARBA00022962"/>
    </source>
</evidence>
<dbReference type="InterPro" id="IPR017932">
    <property type="entry name" value="GATase_2_dom"/>
</dbReference>
<dbReference type="InterPro" id="IPR033738">
    <property type="entry name" value="AsnB_N"/>
</dbReference>
<dbReference type="Pfam" id="PF00733">
    <property type="entry name" value="Asn_synthase"/>
    <property type="match status" value="1"/>
</dbReference>
<evidence type="ECO:0000256" key="6">
    <source>
        <dbReference type="ARBA" id="ARBA00022888"/>
    </source>
</evidence>
<keyword evidence="14" id="KW-1185">Reference proteome</keyword>
<dbReference type="PANTHER" id="PTHR43284">
    <property type="entry name" value="ASPARAGINE SYNTHETASE (GLUTAMINE-HYDROLYZING)"/>
    <property type="match status" value="1"/>
</dbReference>
<dbReference type="InterPro" id="IPR001962">
    <property type="entry name" value="Asn_synthase"/>
</dbReference>
<keyword evidence="6 9" id="KW-0061">Asparagine biosynthesis</keyword>
<name>A0A368T981_9ACTN</name>
<dbReference type="CDD" id="cd01991">
    <property type="entry name" value="Asn_synthase_B_C"/>
    <property type="match status" value="1"/>
</dbReference>
<comment type="similarity">
    <text evidence="2">Belongs to the asparagine synthetase family.</text>
</comment>
<dbReference type="Gene3D" id="3.60.20.10">
    <property type="entry name" value="Glutamine Phosphoribosylpyrophosphate, subunit 1, domain 1"/>
    <property type="match status" value="1"/>
</dbReference>
<feature type="binding site" evidence="10">
    <location>
        <position position="296"/>
    </location>
    <ligand>
        <name>ATP</name>
        <dbReference type="ChEBI" id="CHEBI:30616"/>
    </ligand>
</feature>
<evidence type="ECO:0000256" key="5">
    <source>
        <dbReference type="ARBA" id="ARBA00022840"/>
    </source>
</evidence>
<dbReference type="EC" id="6.3.5.4" evidence="3"/>
<evidence type="ECO:0000313" key="13">
    <source>
        <dbReference type="EMBL" id="RCV60707.1"/>
    </source>
</evidence>
<dbReference type="InterPro" id="IPR014729">
    <property type="entry name" value="Rossmann-like_a/b/a_fold"/>
</dbReference>
<dbReference type="AlphaFoldDB" id="A0A368T981"/>
<keyword evidence="4 10" id="KW-0547">Nucleotide-binding</keyword>
<comment type="caution">
    <text evidence="13">The sequence shown here is derived from an EMBL/GenBank/DDBJ whole genome shotgun (WGS) entry which is preliminary data.</text>
</comment>
<feature type="non-terminal residue" evidence="13">
    <location>
        <position position="613"/>
    </location>
</feature>
<dbReference type="GO" id="GO:0004066">
    <property type="term" value="F:asparagine synthase (glutamine-hydrolyzing) activity"/>
    <property type="evidence" value="ECO:0007669"/>
    <property type="project" value="UniProtKB-EC"/>
</dbReference>
<proteinExistence type="inferred from homology"/>